<reference evidence="2" key="1">
    <citation type="submission" date="2020-10" db="EMBL/GenBank/DDBJ databases">
        <authorList>
            <person name="Gilroy R."/>
        </authorList>
    </citation>
    <scope>NUCLEOTIDE SEQUENCE</scope>
    <source>
        <strain evidence="2">ChiSjej1B19-7085</strain>
    </source>
</reference>
<dbReference type="EMBL" id="DVHF01000049">
    <property type="protein sequence ID" value="HIR56826.1"/>
    <property type="molecule type" value="Genomic_DNA"/>
</dbReference>
<reference evidence="2" key="2">
    <citation type="journal article" date="2021" name="PeerJ">
        <title>Extensive microbial diversity within the chicken gut microbiome revealed by metagenomics and culture.</title>
        <authorList>
            <person name="Gilroy R."/>
            <person name="Ravi A."/>
            <person name="Getino M."/>
            <person name="Pursley I."/>
            <person name="Horton D.L."/>
            <person name="Alikhan N.F."/>
            <person name="Baker D."/>
            <person name="Gharbi K."/>
            <person name="Hall N."/>
            <person name="Watson M."/>
            <person name="Adriaenssens E.M."/>
            <person name="Foster-Nyarko E."/>
            <person name="Jarju S."/>
            <person name="Secka A."/>
            <person name="Antonio M."/>
            <person name="Oren A."/>
            <person name="Chaudhuri R.R."/>
            <person name="La Ragione R."/>
            <person name="Hildebrand F."/>
            <person name="Pallen M.J."/>
        </authorList>
    </citation>
    <scope>NUCLEOTIDE SEQUENCE</scope>
    <source>
        <strain evidence="2">ChiSjej1B19-7085</strain>
    </source>
</reference>
<gene>
    <name evidence="2" type="ORF">IAA54_04090</name>
</gene>
<feature type="coiled-coil region" evidence="1">
    <location>
        <begin position="50"/>
        <end position="107"/>
    </location>
</feature>
<comment type="caution">
    <text evidence="2">The sequence shown here is derived from an EMBL/GenBank/DDBJ whole genome shotgun (WGS) entry which is preliminary data.</text>
</comment>
<dbReference type="InterPro" id="IPR023378">
    <property type="entry name" value="YheA/YmcA-like_dom_sf"/>
</dbReference>
<evidence type="ECO:0000256" key="1">
    <source>
        <dbReference type="SAM" id="Coils"/>
    </source>
</evidence>
<dbReference type="SUPFAM" id="SSF158622">
    <property type="entry name" value="YheA/YmcA-like"/>
    <property type="match status" value="1"/>
</dbReference>
<dbReference type="AlphaFoldDB" id="A0A9D1J0Q4"/>
<sequence>MDIIEMTRELCRELQKDERFITLQMVQQKADADAELQALIGDFNIKRMAIQNEAAKENRSDEKLQQLNTELRQCYATVMQNPNMIAYNEAKDAMDALLQRINAIITQSAEGGDPDTADYDPSSCGGDCGSCAGCH</sequence>
<proteinExistence type="predicted"/>
<accession>A0A9D1J0Q4</accession>
<evidence type="ECO:0000313" key="2">
    <source>
        <dbReference type="EMBL" id="HIR56826.1"/>
    </source>
</evidence>
<dbReference type="Gene3D" id="1.20.1500.10">
    <property type="entry name" value="YheA/YmcA-like"/>
    <property type="match status" value="1"/>
</dbReference>
<evidence type="ECO:0000313" key="3">
    <source>
        <dbReference type="Proteomes" id="UP000886785"/>
    </source>
</evidence>
<dbReference type="InterPro" id="IPR010368">
    <property type="entry name" value="Com_YlbF"/>
</dbReference>
<keyword evidence="1" id="KW-0175">Coiled coil</keyword>
<organism evidence="2 3">
    <name type="scientific">Candidatus Gallacutalibacter pullicola</name>
    <dbReference type="NCBI Taxonomy" id="2840830"/>
    <lineage>
        <taxon>Bacteria</taxon>
        <taxon>Bacillati</taxon>
        <taxon>Bacillota</taxon>
        <taxon>Clostridia</taxon>
        <taxon>Eubacteriales</taxon>
        <taxon>Candidatus Gallacutalibacter</taxon>
    </lineage>
</organism>
<name>A0A9D1J0Q4_9FIRM</name>
<dbReference type="Pfam" id="PF06133">
    <property type="entry name" value="Com_YlbF"/>
    <property type="match status" value="1"/>
</dbReference>
<dbReference type="Proteomes" id="UP000886785">
    <property type="component" value="Unassembled WGS sequence"/>
</dbReference>
<protein>
    <submittedName>
        <fullName evidence="2">YlbF family regulator</fullName>
    </submittedName>
</protein>